<evidence type="ECO:0000256" key="5">
    <source>
        <dbReference type="ARBA" id="ARBA00023180"/>
    </source>
</evidence>
<dbReference type="GO" id="GO:0005886">
    <property type="term" value="C:plasma membrane"/>
    <property type="evidence" value="ECO:0007669"/>
    <property type="project" value="TreeGrafter"/>
</dbReference>
<dbReference type="InterPro" id="IPR052437">
    <property type="entry name" value="Pectin_Meth_Modulator"/>
</dbReference>
<sequence length="170" mass="18523">MAYLQNGNFEEQPNPKYLKKTKLVGKFALPKWEINGLVEYVSGGPQPGGMFFPVTHGIHAVRLGNEASISQTIKVKQGQLYALILGASRTCAQDEVLRISVPPQTGDVPLQTLYSLNGDVIAWGFKATSNVVKVTFHNPGVQEDPACGPLLDAIAIREFYPPMPTRGNET</sequence>
<dbReference type="EMBL" id="CP144693">
    <property type="protein sequence ID" value="WVY99336.1"/>
    <property type="molecule type" value="Genomic_DNA"/>
</dbReference>
<name>A0AAQ3MY81_VIGMU</name>
<evidence type="ECO:0000256" key="3">
    <source>
        <dbReference type="ARBA" id="ARBA00022525"/>
    </source>
</evidence>
<dbReference type="PANTHER" id="PTHR31265">
    <property type="entry name" value="OS02G0527500 PROTEIN-RELATED"/>
    <property type="match status" value="1"/>
</dbReference>
<keyword evidence="4" id="KW-0732">Signal</keyword>
<organism evidence="7 8">
    <name type="scientific">Vigna mungo</name>
    <name type="common">Black gram</name>
    <name type="synonym">Phaseolus mungo</name>
    <dbReference type="NCBI Taxonomy" id="3915"/>
    <lineage>
        <taxon>Eukaryota</taxon>
        <taxon>Viridiplantae</taxon>
        <taxon>Streptophyta</taxon>
        <taxon>Embryophyta</taxon>
        <taxon>Tracheophyta</taxon>
        <taxon>Spermatophyta</taxon>
        <taxon>Magnoliopsida</taxon>
        <taxon>eudicotyledons</taxon>
        <taxon>Gunneridae</taxon>
        <taxon>Pentapetalae</taxon>
        <taxon>rosids</taxon>
        <taxon>fabids</taxon>
        <taxon>Fabales</taxon>
        <taxon>Fabaceae</taxon>
        <taxon>Papilionoideae</taxon>
        <taxon>50 kb inversion clade</taxon>
        <taxon>NPAAA clade</taxon>
        <taxon>indigoferoid/millettioid clade</taxon>
        <taxon>Phaseoleae</taxon>
        <taxon>Vigna</taxon>
    </lineage>
</organism>
<dbReference type="Pfam" id="PF04862">
    <property type="entry name" value="DUF642"/>
    <property type="match status" value="1"/>
</dbReference>
<dbReference type="PANTHER" id="PTHR31265:SF2">
    <property type="entry name" value="F17A17.37 PROTEIN"/>
    <property type="match status" value="1"/>
</dbReference>
<dbReference type="GO" id="GO:0005576">
    <property type="term" value="C:extracellular region"/>
    <property type="evidence" value="ECO:0007669"/>
    <property type="project" value="UniProtKB-SubCell"/>
</dbReference>
<comment type="subcellular location">
    <subcellularLocation>
        <location evidence="1">Cell envelope</location>
    </subcellularLocation>
    <subcellularLocation>
        <location evidence="2">Secreted</location>
    </subcellularLocation>
</comment>
<proteinExistence type="predicted"/>
<feature type="domain" description="DUF642" evidence="6">
    <location>
        <begin position="3"/>
        <end position="157"/>
    </location>
</feature>
<reference evidence="7 8" key="1">
    <citation type="journal article" date="2023" name="Life. Sci Alliance">
        <title>Evolutionary insights into 3D genome organization and epigenetic landscape of Vigna mungo.</title>
        <authorList>
            <person name="Junaid A."/>
            <person name="Singh B."/>
            <person name="Bhatia S."/>
        </authorList>
    </citation>
    <scope>NUCLEOTIDE SEQUENCE [LARGE SCALE GENOMIC DNA]</scope>
    <source>
        <strain evidence="7">Urdbean</strain>
    </source>
</reference>
<keyword evidence="3" id="KW-0964">Secreted</keyword>
<dbReference type="InterPro" id="IPR006946">
    <property type="entry name" value="DGR2-like_dom"/>
</dbReference>
<evidence type="ECO:0000256" key="2">
    <source>
        <dbReference type="ARBA" id="ARBA00004613"/>
    </source>
</evidence>
<protein>
    <recommendedName>
        <fullName evidence="6">DUF642 domain-containing protein</fullName>
    </recommendedName>
</protein>
<gene>
    <name evidence="7" type="ORF">V8G54_025406</name>
</gene>
<keyword evidence="5" id="KW-0325">Glycoprotein</keyword>
<evidence type="ECO:0000259" key="6">
    <source>
        <dbReference type="Pfam" id="PF04862"/>
    </source>
</evidence>
<dbReference type="AlphaFoldDB" id="A0AAQ3MY81"/>
<dbReference type="Proteomes" id="UP001374535">
    <property type="component" value="Chromosome 8"/>
</dbReference>
<evidence type="ECO:0000256" key="4">
    <source>
        <dbReference type="ARBA" id="ARBA00022729"/>
    </source>
</evidence>
<evidence type="ECO:0000256" key="1">
    <source>
        <dbReference type="ARBA" id="ARBA00004196"/>
    </source>
</evidence>
<evidence type="ECO:0000313" key="7">
    <source>
        <dbReference type="EMBL" id="WVY99336.1"/>
    </source>
</evidence>
<accession>A0AAQ3MY81</accession>
<evidence type="ECO:0000313" key="8">
    <source>
        <dbReference type="Proteomes" id="UP001374535"/>
    </source>
</evidence>
<keyword evidence="8" id="KW-1185">Reference proteome</keyword>